<accession>A0A3G2KG01</accession>
<sequence>MTALAELLVMVQGLDEDSHDFREVRAMKKLAHTVETQEASK</sequence>
<reference evidence="1 2" key="1">
    <citation type="submission" date="2018-09" db="EMBL/GenBank/DDBJ databases">
        <authorList>
            <person name="Ulbrich M.C."/>
            <person name="Stoner T.H."/>
            <person name="Garlena R.A."/>
            <person name="Russell D.A."/>
            <person name="Pope W.H."/>
            <person name="Jacobs-Sera D."/>
            <person name="Hatfull G.F."/>
        </authorList>
    </citation>
    <scope>NUCLEOTIDE SEQUENCE [LARGE SCALE GENOMIC DNA]</scope>
</reference>
<gene>
    <name evidence="1" type="primary">61</name>
    <name evidence="1" type="ORF">PBI_FAJA_61</name>
</gene>
<dbReference type="RefSeq" id="YP_010656347.1">
    <property type="nucleotide sequence ID" value="NC_070837.1"/>
</dbReference>
<protein>
    <submittedName>
        <fullName evidence="1">Uncharacterized protein</fullName>
    </submittedName>
</protein>
<proteinExistence type="predicted"/>
<name>A0A3G2KG01_9CAUD</name>
<dbReference type="KEGG" id="vg:77932226"/>
<evidence type="ECO:0000313" key="2">
    <source>
        <dbReference type="Proteomes" id="UP000280317"/>
    </source>
</evidence>
<evidence type="ECO:0000313" key="1">
    <source>
        <dbReference type="EMBL" id="AYN57913.1"/>
    </source>
</evidence>
<organism evidence="1 2">
    <name type="scientific">Arthrobacter phage Faja</name>
    <dbReference type="NCBI Taxonomy" id="2419957"/>
    <lineage>
        <taxon>Viruses</taxon>
        <taxon>Duplodnaviria</taxon>
        <taxon>Heunggongvirae</taxon>
        <taxon>Uroviricota</taxon>
        <taxon>Caudoviricetes</taxon>
        <taxon>Fajavirus</taxon>
        <taxon>Fajavirus faja</taxon>
    </lineage>
</organism>
<dbReference type="GeneID" id="77932226"/>
<dbReference type="EMBL" id="MH834612">
    <property type="protein sequence ID" value="AYN57913.1"/>
    <property type="molecule type" value="Genomic_DNA"/>
</dbReference>
<dbReference type="Proteomes" id="UP000280317">
    <property type="component" value="Segment"/>
</dbReference>
<keyword evidence="2" id="KW-1185">Reference proteome</keyword>